<name>A0A819TJF9_9BILA</name>
<evidence type="ECO:0000313" key="4">
    <source>
        <dbReference type="EMBL" id="CAF0942133.1"/>
    </source>
</evidence>
<evidence type="ECO:0000256" key="3">
    <source>
        <dbReference type="SAM" id="MobiDB-lite"/>
    </source>
</evidence>
<dbReference type="Gene3D" id="2.120.10.30">
    <property type="entry name" value="TolB, C-terminal domain"/>
    <property type="match status" value="2"/>
</dbReference>
<gene>
    <name evidence="4" type="ORF">IZO911_LOCUS14496</name>
    <name evidence="5" type="ORF">KXQ929_LOCUS33247</name>
</gene>
<dbReference type="AlphaFoldDB" id="A0A819TJF9"/>
<feature type="repeat" description="NHL" evidence="2">
    <location>
        <begin position="467"/>
        <end position="498"/>
    </location>
</feature>
<dbReference type="PANTHER" id="PTHR24104">
    <property type="entry name" value="E3 UBIQUITIN-PROTEIN LIGASE NHLRC1-RELATED"/>
    <property type="match status" value="1"/>
</dbReference>
<proteinExistence type="predicted"/>
<dbReference type="Proteomes" id="UP000663868">
    <property type="component" value="Unassembled WGS sequence"/>
</dbReference>
<evidence type="ECO:0000313" key="5">
    <source>
        <dbReference type="EMBL" id="CAF4079317.1"/>
    </source>
</evidence>
<comment type="caution">
    <text evidence="5">The sequence shown here is derived from an EMBL/GenBank/DDBJ whole genome shotgun (WGS) entry which is preliminary data.</text>
</comment>
<sequence>MESNLFVPLAKKAKNRNTLTTQESTIKTGTTNGEPTANTLLTTINKQSTTKITTPETIKTTVTSTITTSSTTTSATYSTTSASTSPTTSTTSYSTTSTTISSATYSTTSPTTTSSTASKTLSSISEGSSETSSTASSTILEVSSETTSSKSETSSSTSEASPETSLPASETPWETISEASSETTSEASSEISSTVSPTTSTTTSSTTSSSTSEPSSETTSKASSEISSTVSPTTSPSTTVCLISSQSSWSQTATTIFGSQAGTSGSTLSLISGPTGMYYDGSNNVLTITDLGNQRVLQFSLNNPPSAATVIAGGNGHGCNMNQFRSVDGISVDNSGQFYIGDYDCGRFVRFPSNSNSATNGTLLSSSNAIAEVFINPLTNDVYFVGAVNNAIYMFVGGSGSQVTVAGGNGGGNALNQLSGPNGVYYDYLYTNALYVADSNNHRVMKFPSGSTSVTFGTVVAGGHGAGSGANQFNSPRSILVDSSGTLYIADGNNHRVQRWPLNAISGTTIVGTGTSGTAPTQLNVPEQILFDRYHNLLVADRYNNRIQLFNLTIC</sequence>
<evidence type="ECO:0008006" key="7">
    <source>
        <dbReference type="Google" id="ProtNLM"/>
    </source>
</evidence>
<feature type="compositionally biased region" description="Low complexity" evidence="3">
    <location>
        <begin position="65"/>
        <end position="165"/>
    </location>
</feature>
<dbReference type="SUPFAM" id="SSF101898">
    <property type="entry name" value="NHL repeat"/>
    <property type="match status" value="1"/>
</dbReference>
<dbReference type="Proteomes" id="UP000663860">
    <property type="component" value="Unassembled WGS sequence"/>
</dbReference>
<dbReference type="PROSITE" id="PS51125">
    <property type="entry name" value="NHL"/>
    <property type="match status" value="2"/>
</dbReference>
<dbReference type="EMBL" id="CAJOBB010004210">
    <property type="protein sequence ID" value="CAF4079317.1"/>
    <property type="molecule type" value="Genomic_DNA"/>
</dbReference>
<dbReference type="InterPro" id="IPR011042">
    <property type="entry name" value="6-blade_b-propeller_TolB-like"/>
</dbReference>
<feature type="repeat" description="NHL" evidence="2">
    <location>
        <begin position="417"/>
        <end position="450"/>
    </location>
</feature>
<dbReference type="EMBL" id="CAJNOE010000121">
    <property type="protein sequence ID" value="CAF0942133.1"/>
    <property type="molecule type" value="Genomic_DNA"/>
</dbReference>
<feature type="compositionally biased region" description="Low complexity" evidence="3">
    <location>
        <begin position="174"/>
        <end position="237"/>
    </location>
</feature>
<dbReference type="CDD" id="cd05819">
    <property type="entry name" value="NHL"/>
    <property type="match status" value="1"/>
</dbReference>
<feature type="region of interest" description="Disordered" evidence="3">
    <location>
        <begin position="65"/>
        <end position="237"/>
    </location>
</feature>
<feature type="region of interest" description="Disordered" evidence="3">
    <location>
        <begin position="16"/>
        <end position="37"/>
    </location>
</feature>
<evidence type="ECO:0000256" key="1">
    <source>
        <dbReference type="ARBA" id="ARBA00022737"/>
    </source>
</evidence>
<evidence type="ECO:0000313" key="6">
    <source>
        <dbReference type="Proteomes" id="UP000663868"/>
    </source>
</evidence>
<dbReference type="Pfam" id="PF01436">
    <property type="entry name" value="NHL"/>
    <property type="match status" value="1"/>
</dbReference>
<keyword evidence="1" id="KW-0677">Repeat</keyword>
<dbReference type="GO" id="GO:0008270">
    <property type="term" value="F:zinc ion binding"/>
    <property type="evidence" value="ECO:0007669"/>
    <property type="project" value="UniProtKB-KW"/>
</dbReference>
<protein>
    <recommendedName>
        <fullName evidence="7">NHL repeat containing protein-like protein</fullName>
    </recommendedName>
</protein>
<organism evidence="5 6">
    <name type="scientific">Adineta steineri</name>
    <dbReference type="NCBI Taxonomy" id="433720"/>
    <lineage>
        <taxon>Eukaryota</taxon>
        <taxon>Metazoa</taxon>
        <taxon>Spiralia</taxon>
        <taxon>Gnathifera</taxon>
        <taxon>Rotifera</taxon>
        <taxon>Eurotatoria</taxon>
        <taxon>Bdelloidea</taxon>
        <taxon>Adinetida</taxon>
        <taxon>Adinetidae</taxon>
        <taxon>Adineta</taxon>
    </lineage>
</organism>
<dbReference type="InterPro" id="IPR001258">
    <property type="entry name" value="NHL_repeat"/>
</dbReference>
<dbReference type="PANTHER" id="PTHR24104:SF25">
    <property type="entry name" value="PROTEIN LIN-41"/>
    <property type="match status" value="1"/>
</dbReference>
<evidence type="ECO:0000256" key="2">
    <source>
        <dbReference type="PROSITE-ProRule" id="PRU00504"/>
    </source>
</evidence>
<accession>A0A819TJF9</accession>
<reference evidence="5" key="1">
    <citation type="submission" date="2021-02" db="EMBL/GenBank/DDBJ databases">
        <authorList>
            <person name="Nowell W R."/>
        </authorList>
    </citation>
    <scope>NUCLEOTIDE SEQUENCE</scope>
</reference>
<dbReference type="InterPro" id="IPR050952">
    <property type="entry name" value="TRIM-NHL_E3_ligases"/>
</dbReference>